<feature type="compositionally biased region" description="Basic residues" evidence="1">
    <location>
        <begin position="510"/>
        <end position="528"/>
    </location>
</feature>
<dbReference type="Proteomes" id="UP001152797">
    <property type="component" value="Unassembled WGS sequence"/>
</dbReference>
<feature type="region of interest" description="Disordered" evidence="1">
    <location>
        <begin position="100"/>
        <end position="196"/>
    </location>
</feature>
<feature type="compositionally biased region" description="Basic and acidic residues" evidence="1">
    <location>
        <begin position="131"/>
        <end position="140"/>
    </location>
</feature>
<feature type="compositionally biased region" description="Basic and acidic residues" evidence="1">
    <location>
        <begin position="154"/>
        <end position="193"/>
    </location>
</feature>
<dbReference type="EMBL" id="CAMXCT010000224">
    <property type="protein sequence ID" value="CAI3975764.1"/>
    <property type="molecule type" value="Genomic_DNA"/>
</dbReference>
<protein>
    <submittedName>
        <fullName evidence="4">Palmitoyl-monogalactosyldiacylglycerol delta-7 desaturase, chloroplastic</fullName>
    </submittedName>
</protein>
<evidence type="ECO:0000313" key="4">
    <source>
        <dbReference type="EMBL" id="CAL4763076.1"/>
    </source>
</evidence>
<dbReference type="EMBL" id="CAMXCT020000224">
    <property type="protein sequence ID" value="CAL1129139.1"/>
    <property type="molecule type" value="Genomic_DNA"/>
</dbReference>
<organism evidence="2">
    <name type="scientific">Cladocopium goreaui</name>
    <dbReference type="NCBI Taxonomy" id="2562237"/>
    <lineage>
        <taxon>Eukaryota</taxon>
        <taxon>Sar</taxon>
        <taxon>Alveolata</taxon>
        <taxon>Dinophyceae</taxon>
        <taxon>Suessiales</taxon>
        <taxon>Symbiodiniaceae</taxon>
        <taxon>Cladocopium</taxon>
    </lineage>
</organism>
<evidence type="ECO:0000313" key="5">
    <source>
        <dbReference type="Proteomes" id="UP001152797"/>
    </source>
</evidence>
<name>A0A9P1BLX0_9DINO</name>
<reference evidence="2" key="1">
    <citation type="submission" date="2022-10" db="EMBL/GenBank/DDBJ databases">
        <authorList>
            <person name="Chen Y."/>
            <person name="Dougan E. K."/>
            <person name="Chan C."/>
            <person name="Rhodes N."/>
            <person name="Thang M."/>
        </authorList>
    </citation>
    <scope>NUCLEOTIDE SEQUENCE</scope>
</reference>
<evidence type="ECO:0000256" key="1">
    <source>
        <dbReference type="SAM" id="MobiDB-lite"/>
    </source>
</evidence>
<keyword evidence="5" id="KW-1185">Reference proteome</keyword>
<feature type="region of interest" description="Disordered" evidence="1">
    <location>
        <begin position="47"/>
        <end position="72"/>
    </location>
</feature>
<accession>A0A9P1BLX0</accession>
<dbReference type="EMBL" id="CAMXCT030000224">
    <property type="protein sequence ID" value="CAL4763076.1"/>
    <property type="molecule type" value="Genomic_DNA"/>
</dbReference>
<sequence length="528" mass="58197">MSTGGSQSQRWSCGTLQDGVALMDLSLEEQKLLQDIQALDDEIALAEKQADSSGGSKEAAPDTISSMETLPATAEELLSAGVQIPDSKADVVTVDDDQYLQPKPVATPVRAQAAAPVESIETGSHGVSPVERSDEGKRGDASPVPVKPQDSEQSEMKEESKNGEESEHGDGTSVLPKKDTHDDDVDPAKEVSRKAKLRAAAKSRLNRWVKPHKRQPELNAPDWLVKEWKNGCRKDIADLLSHCNFQKEVFLNKLLITVKKKQKIELTKEQGWHSEQELVELGWSKNKIEGAKAKCKALGESHARRNEYDGEEEFWVTTKEMGKKTESMSFEEMHQQEKEATGEPNADFGGPMFAMLEADKTRADKAKDTKLALPAPQSKGAQTRDALKKFMESLISKTGKLRSLIRELETKYNDQAATACITSLRTQVQKVDDTYDKCQAVWAKGEVEGFLTDTFHLEAEAQIKQSTYVCSAATGVEMKIRNAKKFYTKRKAGSTPDGAEEPGDSAPSNKKPKKEKQAPKPKPKSSAR</sequence>
<evidence type="ECO:0000313" key="2">
    <source>
        <dbReference type="EMBL" id="CAI3975764.1"/>
    </source>
</evidence>
<reference evidence="3" key="2">
    <citation type="submission" date="2024-04" db="EMBL/GenBank/DDBJ databases">
        <authorList>
            <person name="Chen Y."/>
            <person name="Shah S."/>
            <person name="Dougan E. K."/>
            <person name="Thang M."/>
            <person name="Chan C."/>
        </authorList>
    </citation>
    <scope>NUCLEOTIDE SEQUENCE [LARGE SCALE GENOMIC DNA]</scope>
</reference>
<dbReference type="AlphaFoldDB" id="A0A9P1BLX0"/>
<proteinExistence type="predicted"/>
<gene>
    <name evidence="2" type="ORF">C1SCF055_LOCUS4045</name>
</gene>
<comment type="caution">
    <text evidence="2">The sequence shown here is derived from an EMBL/GenBank/DDBJ whole genome shotgun (WGS) entry which is preliminary data.</text>
</comment>
<feature type="region of interest" description="Disordered" evidence="1">
    <location>
        <begin position="487"/>
        <end position="528"/>
    </location>
</feature>
<evidence type="ECO:0000313" key="3">
    <source>
        <dbReference type="EMBL" id="CAL1129139.1"/>
    </source>
</evidence>